<dbReference type="EMBL" id="CASHSV030000311">
    <property type="protein sequence ID" value="CAJ2659527.1"/>
    <property type="molecule type" value="Genomic_DNA"/>
</dbReference>
<evidence type="ECO:0000313" key="2">
    <source>
        <dbReference type="Proteomes" id="UP001177021"/>
    </source>
</evidence>
<evidence type="ECO:0000313" key="1">
    <source>
        <dbReference type="EMBL" id="CAJ2659527.1"/>
    </source>
</evidence>
<accession>A0ACB0KQQ6</accession>
<sequence length="270" mass="31995">MIIANDSTWIDYVRTHPDARTYRARVLENYEQFCPIFGHFNEPLHRNDSEPCDEPLEFESQIKLGNKSRFDHKLKPAALEAAALAINEKFKLYLKYHIKNRLKTWKKQYDILKEVLRQSGFKWDENRKMVIADDNVMEVQDTNQYHQGTDITTEKGKSVTWTDEMDLCLTELLVKQVMLGNKLEKNFKTSAYIATLAVLNDRFDLNLTIENIKSRLRTWRKQYVLMKESRLYFVWFSCFQLQPQPHSVHLCPNHCSIVYLLGHTRTVHHI</sequence>
<proteinExistence type="predicted"/>
<reference evidence="1" key="1">
    <citation type="submission" date="2023-10" db="EMBL/GenBank/DDBJ databases">
        <authorList>
            <person name="Rodriguez Cubillos JULIANA M."/>
            <person name="De Vega J."/>
        </authorList>
    </citation>
    <scope>NUCLEOTIDE SEQUENCE</scope>
</reference>
<organism evidence="1 2">
    <name type="scientific">Trifolium pratense</name>
    <name type="common">Red clover</name>
    <dbReference type="NCBI Taxonomy" id="57577"/>
    <lineage>
        <taxon>Eukaryota</taxon>
        <taxon>Viridiplantae</taxon>
        <taxon>Streptophyta</taxon>
        <taxon>Embryophyta</taxon>
        <taxon>Tracheophyta</taxon>
        <taxon>Spermatophyta</taxon>
        <taxon>Magnoliopsida</taxon>
        <taxon>eudicotyledons</taxon>
        <taxon>Gunneridae</taxon>
        <taxon>Pentapetalae</taxon>
        <taxon>rosids</taxon>
        <taxon>fabids</taxon>
        <taxon>Fabales</taxon>
        <taxon>Fabaceae</taxon>
        <taxon>Papilionoideae</taxon>
        <taxon>50 kb inversion clade</taxon>
        <taxon>NPAAA clade</taxon>
        <taxon>Hologalegina</taxon>
        <taxon>IRL clade</taxon>
        <taxon>Trifolieae</taxon>
        <taxon>Trifolium</taxon>
    </lineage>
</organism>
<keyword evidence="2" id="KW-1185">Reference proteome</keyword>
<protein>
    <submittedName>
        <fullName evidence="1">Uncharacterized protein</fullName>
    </submittedName>
</protein>
<gene>
    <name evidence="1" type="ORF">MILVUS5_LOCUS25686</name>
</gene>
<comment type="caution">
    <text evidence="1">The sequence shown here is derived from an EMBL/GenBank/DDBJ whole genome shotgun (WGS) entry which is preliminary data.</text>
</comment>
<name>A0ACB0KQQ6_TRIPR</name>
<dbReference type="Proteomes" id="UP001177021">
    <property type="component" value="Unassembled WGS sequence"/>
</dbReference>